<keyword evidence="3" id="KW-0547">Nucleotide-binding</keyword>
<protein>
    <submittedName>
        <fullName evidence="7">Acetoacetyl-CoA synthetase [leucine]</fullName>
        <ecNumber evidence="7">6.2.1.16</ecNumber>
    </submittedName>
</protein>
<organism evidence="7 8">
    <name type="scientific">Cupriavidus basilensis</name>
    <dbReference type="NCBI Taxonomy" id="68895"/>
    <lineage>
        <taxon>Bacteria</taxon>
        <taxon>Pseudomonadati</taxon>
        <taxon>Pseudomonadota</taxon>
        <taxon>Betaproteobacteria</taxon>
        <taxon>Burkholderiales</taxon>
        <taxon>Burkholderiaceae</taxon>
        <taxon>Cupriavidus</taxon>
    </lineage>
</organism>
<dbReference type="GO" id="GO:0044539">
    <property type="term" value="P:long-chain fatty acid import into cell"/>
    <property type="evidence" value="ECO:0007669"/>
    <property type="project" value="TreeGrafter"/>
</dbReference>
<dbReference type="InterPro" id="IPR045851">
    <property type="entry name" value="AMP-bd_C_sf"/>
</dbReference>
<proteinExistence type="inferred from homology"/>
<dbReference type="PROSITE" id="PS00455">
    <property type="entry name" value="AMP_BINDING"/>
    <property type="match status" value="1"/>
</dbReference>
<accession>A0A0C4YFK3</accession>
<dbReference type="EMBL" id="CP010536">
    <property type="protein sequence ID" value="AJG20749.1"/>
    <property type="molecule type" value="Genomic_DNA"/>
</dbReference>
<dbReference type="GO" id="GO:0030729">
    <property type="term" value="F:acetoacetate-CoA ligase activity"/>
    <property type="evidence" value="ECO:0007669"/>
    <property type="project" value="UniProtKB-EC"/>
</dbReference>
<dbReference type="Gene3D" id="3.30.300.30">
    <property type="match status" value="1"/>
</dbReference>
<dbReference type="SUPFAM" id="SSF56801">
    <property type="entry name" value="Acetyl-CoA synthetase-like"/>
    <property type="match status" value="1"/>
</dbReference>
<evidence type="ECO:0000259" key="5">
    <source>
        <dbReference type="Pfam" id="PF00501"/>
    </source>
</evidence>
<dbReference type="Gene3D" id="3.40.50.12780">
    <property type="entry name" value="N-terminal domain of ligase-like"/>
    <property type="match status" value="1"/>
</dbReference>
<dbReference type="Pfam" id="PF00501">
    <property type="entry name" value="AMP-binding"/>
    <property type="match status" value="1"/>
</dbReference>
<keyword evidence="8" id="KW-1185">Reference proteome</keyword>
<evidence type="ECO:0000256" key="4">
    <source>
        <dbReference type="ARBA" id="ARBA00022840"/>
    </source>
</evidence>
<dbReference type="InterPro" id="IPR020845">
    <property type="entry name" value="AMP-binding_CS"/>
</dbReference>
<feature type="domain" description="AMP-dependent synthetase/ligase" evidence="5">
    <location>
        <begin position="13"/>
        <end position="370"/>
    </location>
</feature>
<feature type="domain" description="AMP-binding enzyme C-terminal" evidence="6">
    <location>
        <begin position="432"/>
        <end position="509"/>
    </location>
</feature>
<dbReference type="GO" id="GO:0005886">
    <property type="term" value="C:plasma membrane"/>
    <property type="evidence" value="ECO:0007669"/>
    <property type="project" value="TreeGrafter"/>
</dbReference>
<evidence type="ECO:0000256" key="2">
    <source>
        <dbReference type="ARBA" id="ARBA00022598"/>
    </source>
</evidence>
<dbReference type="GO" id="GO:0004467">
    <property type="term" value="F:long-chain fatty acid-CoA ligase activity"/>
    <property type="evidence" value="ECO:0007669"/>
    <property type="project" value="TreeGrafter"/>
</dbReference>
<dbReference type="PANTHER" id="PTHR43107:SF15">
    <property type="entry name" value="FATTY ACID TRANSPORT PROTEIN 3, ISOFORM A"/>
    <property type="match status" value="1"/>
</dbReference>
<evidence type="ECO:0000313" key="7">
    <source>
        <dbReference type="EMBL" id="AJG20749.1"/>
    </source>
</evidence>
<keyword evidence="2 7" id="KW-0436">Ligase</keyword>
<dbReference type="RefSeq" id="WP_043349092.1">
    <property type="nucleotide sequence ID" value="NZ_CP010536.1"/>
</dbReference>
<gene>
    <name evidence="7" type="ORF">RR42_m3381</name>
</gene>
<reference evidence="7 8" key="1">
    <citation type="journal article" date="2015" name="Genome Announc.">
        <title>Complete Genome Sequence of Cupriavidus basilensis 4G11, Isolated from the Oak Ridge Field Research Center Site.</title>
        <authorList>
            <person name="Ray J."/>
            <person name="Waters R.J."/>
            <person name="Skerker J.M."/>
            <person name="Kuehl J.V."/>
            <person name="Price M.N."/>
            <person name="Huang J."/>
            <person name="Chakraborty R."/>
            <person name="Arkin A.P."/>
            <person name="Deutschbauer A."/>
        </authorList>
    </citation>
    <scope>NUCLEOTIDE SEQUENCE [LARGE SCALE GENOMIC DNA]</scope>
    <source>
        <strain evidence="7">4G11</strain>
    </source>
</reference>
<sequence>MKHLEVSILDVIRRRAFETPDSVALIFEGAETVADVEVTYAALWDRIQAVGRGLKHSGLASGDRCATLMANHLEFIELLFACSLIGVTLVPIDPRTRGEKLAFMLAQVNASALVSADYSLAHVLEVLDESPSRTCIAVVATGEKAAARPCNDSIRDFADFYRDGDEIVHQIDPDDPMEILFTSGTTGDPKGIVMTHRRYFSTSRAAFNQFGYVASDRLYTGLSLTHANAQIATLGAGIVGGLSIVISRRFTKTRLWDITRRFACTSFTLLGGMTTAVYAEPPRGDDAANPVRLVVSAGMPESIWRRFESRFGVQVLEFYGAAEGGLAVNPPGVGPVGSCGRLGNDFIARIVDEAGEPVIPGALGELLIGRADGSPVTVEYIGAPEASKRKCAGGWLHMGDIVRTDSDGWIFFSHRKGGGIRKNGDFVNTAFIERVIADSGLVDDVYVYGIDAASKAPGEKDIVAAIVPSRIIRFDLQKLINICRDMLEANFVPTYIHMVENIPKTASEKPQDRFLISDFEKNPGNVFHTGKYVI</sequence>
<evidence type="ECO:0000256" key="1">
    <source>
        <dbReference type="ARBA" id="ARBA00006432"/>
    </source>
</evidence>
<comment type="similarity">
    <text evidence="1">Belongs to the ATP-dependent AMP-binding enzyme family.</text>
</comment>
<keyword evidence="4" id="KW-0067">ATP-binding</keyword>
<dbReference type="PANTHER" id="PTHR43107">
    <property type="entry name" value="LONG-CHAIN FATTY ACID TRANSPORT PROTEIN"/>
    <property type="match status" value="1"/>
</dbReference>
<dbReference type="KEGG" id="cbw:RR42_m3381"/>
<dbReference type="InterPro" id="IPR000873">
    <property type="entry name" value="AMP-dep_synth/lig_dom"/>
</dbReference>
<evidence type="ECO:0000256" key="3">
    <source>
        <dbReference type="ARBA" id="ARBA00022741"/>
    </source>
</evidence>
<evidence type="ECO:0000313" key="8">
    <source>
        <dbReference type="Proteomes" id="UP000031843"/>
    </source>
</evidence>
<dbReference type="GO" id="GO:0005524">
    <property type="term" value="F:ATP binding"/>
    <property type="evidence" value="ECO:0007669"/>
    <property type="project" value="UniProtKB-KW"/>
</dbReference>
<dbReference type="AlphaFoldDB" id="A0A0C4YFK3"/>
<dbReference type="InterPro" id="IPR025110">
    <property type="entry name" value="AMP-bd_C"/>
</dbReference>
<dbReference type="Proteomes" id="UP000031843">
    <property type="component" value="Chromosome main"/>
</dbReference>
<name>A0A0C4YFK3_9BURK</name>
<evidence type="ECO:0000259" key="6">
    <source>
        <dbReference type="Pfam" id="PF13193"/>
    </source>
</evidence>
<dbReference type="InterPro" id="IPR042099">
    <property type="entry name" value="ANL_N_sf"/>
</dbReference>
<dbReference type="EC" id="6.2.1.16" evidence="7"/>
<dbReference type="STRING" id="68895.RR42_m3381"/>
<dbReference type="OrthoDB" id="9766486at2"/>
<dbReference type="GO" id="GO:0005324">
    <property type="term" value="F:long-chain fatty acid transmembrane transporter activity"/>
    <property type="evidence" value="ECO:0007669"/>
    <property type="project" value="TreeGrafter"/>
</dbReference>
<dbReference type="Pfam" id="PF13193">
    <property type="entry name" value="AMP-binding_C"/>
    <property type="match status" value="1"/>
</dbReference>